<evidence type="ECO:0000256" key="1">
    <source>
        <dbReference type="SAM" id="Phobius"/>
    </source>
</evidence>
<feature type="transmembrane region" description="Helical" evidence="1">
    <location>
        <begin position="52"/>
        <end position="70"/>
    </location>
</feature>
<gene>
    <name evidence="2" type="ORF">HC031_12555</name>
</gene>
<keyword evidence="3" id="KW-1185">Reference proteome</keyword>
<dbReference type="Proteomes" id="UP000722989">
    <property type="component" value="Unassembled WGS sequence"/>
</dbReference>
<name>A0ABX0XX93_9ACTN</name>
<evidence type="ECO:0000313" key="2">
    <source>
        <dbReference type="EMBL" id="NJC70537.1"/>
    </source>
</evidence>
<proteinExistence type="predicted"/>
<accession>A0ABX0XX93</accession>
<keyword evidence="1" id="KW-0812">Transmembrane</keyword>
<keyword evidence="1" id="KW-1133">Transmembrane helix</keyword>
<protein>
    <submittedName>
        <fullName evidence="2">Sulfatase</fullName>
    </submittedName>
</protein>
<comment type="caution">
    <text evidence="2">The sequence shown here is derived from an EMBL/GenBank/DDBJ whole genome shotgun (WGS) entry which is preliminary data.</text>
</comment>
<dbReference type="Gene3D" id="3.40.720.10">
    <property type="entry name" value="Alkaline Phosphatase, subunit A"/>
    <property type="match status" value="1"/>
</dbReference>
<feature type="transmembrane region" description="Helical" evidence="1">
    <location>
        <begin position="27"/>
        <end position="45"/>
    </location>
</feature>
<organism evidence="2 3">
    <name type="scientific">Planosporangium thailandense</name>
    <dbReference type="NCBI Taxonomy" id="765197"/>
    <lineage>
        <taxon>Bacteria</taxon>
        <taxon>Bacillati</taxon>
        <taxon>Actinomycetota</taxon>
        <taxon>Actinomycetes</taxon>
        <taxon>Micromonosporales</taxon>
        <taxon>Micromonosporaceae</taxon>
        <taxon>Planosporangium</taxon>
    </lineage>
</organism>
<evidence type="ECO:0000313" key="3">
    <source>
        <dbReference type="Proteomes" id="UP000722989"/>
    </source>
</evidence>
<sequence length="540" mass="57348">MTTVLAGLLVFGALILPDQLGSLRPAALVQIPLEGLVVVALLLLLPARAGRVVAVVAGLLLGLLTILKLLDMGFYEALGRAFDPVIDSKLLRDAVNTLGKSIGQAGAIAAAAAVVVVAAAMFVFLTLSMLRLTRLAAGHRATTGRTVAALAVAWLACALLGAQLVPGVPVAAASGAAVAYDSARLAHASLNDPKVFAGQLAHDAFRDTPGDQLLTALRGKDVVVPIIESYGRSAIEDPALASIVDPVLDNGTRDLTAAGFSARSAFVTSPTYGGGSWLAHSTLQSGLWINTEQRYSQLVSSNRLTLAGAFHRANWRTVSVMPGTAGTWPEGAFYHYDQVYAAQNLDYHGPAFTLGTMPDQYTLSAFQRLEYGKPNRDPLFVEMPLTSSHAPWAPVPHMIDWTAVGDGSVYGPMAKEGPQPAYVWRDPGRIKTAYATSIAYSLSALISWVKNYGDDNLVLVFFGDHQPAVVTGEFASRDTPITIVAKDPAVLDRISGWGWQDGLKPGPQAPVWRMDTFRDRFLTAFGPQTQAGRALSVPAR</sequence>
<keyword evidence="1" id="KW-0472">Membrane</keyword>
<dbReference type="EMBL" id="JAATVY010000007">
    <property type="protein sequence ID" value="NJC70537.1"/>
    <property type="molecule type" value="Genomic_DNA"/>
</dbReference>
<dbReference type="SUPFAM" id="SSF53649">
    <property type="entry name" value="Alkaline phosphatase-like"/>
    <property type="match status" value="1"/>
</dbReference>
<reference evidence="2 3" key="1">
    <citation type="submission" date="2020-03" db="EMBL/GenBank/DDBJ databases">
        <title>WGS of the type strain of Planosporangium spp.</title>
        <authorList>
            <person name="Thawai C."/>
        </authorList>
    </citation>
    <scope>NUCLEOTIDE SEQUENCE [LARGE SCALE GENOMIC DNA]</scope>
    <source>
        <strain evidence="2 3">TBRC 5610</strain>
    </source>
</reference>
<feature type="transmembrane region" description="Helical" evidence="1">
    <location>
        <begin position="147"/>
        <end position="165"/>
    </location>
</feature>
<dbReference type="InterPro" id="IPR017850">
    <property type="entry name" value="Alkaline_phosphatase_core_sf"/>
</dbReference>
<feature type="transmembrane region" description="Helical" evidence="1">
    <location>
        <begin position="105"/>
        <end position="127"/>
    </location>
</feature>